<name>W9CPX8_SCLBF</name>
<keyword evidence="3" id="KW-1185">Reference proteome</keyword>
<dbReference type="OrthoDB" id="15981at2759"/>
<evidence type="ECO:0000313" key="2">
    <source>
        <dbReference type="EMBL" id="ESZ98118.1"/>
    </source>
</evidence>
<evidence type="ECO:0000256" key="1">
    <source>
        <dbReference type="ARBA" id="ARBA00020998"/>
    </source>
</evidence>
<accession>W9CPX8</accession>
<organism evidence="2 3">
    <name type="scientific">Sclerotinia borealis (strain F-4128)</name>
    <dbReference type="NCBI Taxonomy" id="1432307"/>
    <lineage>
        <taxon>Eukaryota</taxon>
        <taxon>Fungi</taxon>
        <taxon>Dikarya</taxon>
        <taxon>Ascomycota</taxon>
        <taxon>Pezizomycotina</taxon>
        <taxon>Leotiomycetes</taxon>
        <taxon>Helotiales</taxon>
        <taxon>Sclerotiniaceae</taxon>
        <taxon>Sclerotinia</taxon>
    </lineage>
</organism>
<gene>
    <name evidence="2" type="ORF">SBOR_1497</name>
</gene>
<evidence type="ECO:0000313" key="3">
    <source>
        <dbReference type="Proteomes" id="UP000019487"/>
    </source>
</evidence>
<dbReference type="AlphaFoldDB" id="W9CPX8"/>
<sequence length="105" mass="11239">MTATSTSLSPSTNPPRFKLIFFVPPSSLSICKTAIFASGAGQYPGFGKYTECCWTSVGTAQFRPGKTATPNIGTVGVLEEVLEVRFETLCVGEEVVREAVCALKR</sequence>
<dbReference type="Proteomes" id="UP000019487">
    <property type="component" value="Unassembled WGS sequence"/>
</dbReference>
<dbReference type="EMBL" id="AYSA01000053">
    <property type="protein sequence ID" value="ESZ98118.1"/>
    <property type="molecule type" value="Genomic_DNA"/>
</dbReference>
<reference evidence="2 3" key="1">
    <citation type="journal article" date="2014" name="Genome Announc.">
        <title>Draft genome sequence of Sclerotinia borealis, a psychrophilic plant pathogenic fungus.</title>
        <authorList>
            <person name="Mardanov A.V."/>
            <person name="Beletsky A.V."/>
            <person name="Kadnikov V.V."/>
            <person name="Ignatov A.N."/>
            <person name="Ravin N.V."/>
        </authorList>
    </citation>
    <scope>NUCLEOTIDE SEQUENCE [LARGE SCALE GENOMIC DNA]</scope>
    <source>
        <strain evidence="3">F-4157</strain>
    </source>
</reference>
<dbReference type="STRING" id="1432307.W9CPX8"/>
<dbReference type="SUPFAM" id="SSF102705">
    <property type="entry name" value="NIF3 (NGG1p interacting factor 3)-like"/>
    <property type="match status" value="1"/>
</dbReference>
<comment type="caution">
    <text evidence="2">The sequence shown here is derived from an EMBL/GenBank/DDBJ whole genome shotgun (WGS) entry which is preliminary data.</text>
</comment>
<dbReference type="HOGENOM" id="CLU_120084_2_1_1"/>
<dbReference type="PANTHER" id="PTHR41774:SF1">
    <property type="entry name" value="NGG1P INTERACTING FACTOR NIF3"/>
    <property type="match status" value="1"/>
</dbReference>
<dbReference type="InterPro" id="IPR015867">
    <property type="entry name" value="N-reg_PII/ATP_PRibTrfase_C"/>
</dbReference>
<dbReference type="Gene3D" id="3.30.70.120">
    <property type="match status" value="1"/>
</dbReference>
<dbReference type="PANTHER" id="PTHR41774">
    <property type="match status" value="1"/>
</dbReference>
<dbReference type="InterPro" id="IPR036069">
    <property type="entry name" value="DUF34/NIF3_sf"/>
</dbReference>
<proteinExistence type="predicted"/>
<protein>
    <recommendedName>
        <fullName evidence="1">ATP phosphoribosyltransferase</fullName>
    </recommendedName>
</protein>